<evidence type="ECO:0000256" key="3">
    <source>
        <dbReference type="ARBA" id="ARBA00023002"/>
    </source>
</evidence>
<feature type="binding site" evidence="5">
    <location>
        <position position="204"/>
    </location>
    <ligand>
        <name>Fe cation</name>
        <dbReference type="ChEBI" id="CHEBI:24875"/>
        <note>catalytic</note>
    </ligand>
</feature>
<evidence type="ECO:0000256" key="5">
    <source>
        <dbReference type="PIRSR" id="PIRSR604294-1"/>
    </source>
</evidence>
<proteinExistence type="inferred from homology"/>
<dbReference type="PANTHER" id="PTHR10543">
    <property type="entry name" value="BETA-CAROTENE DIOXYGENASE"/>
    <property type="match status" value="1"/>
</dbReference>
<keyword evidence="4 5" id="KW-0408">Iron</keyword>
<keyword evidence="6" id="KW-0223">Dioxygenase</keyword>
<dbReference type="GO" id="GO:0046872">
    <property type="term" value="F:metal ion binding"/>
    <property type="evidence" value="ECO:0007669"/>
    <property type="project" value="UniProtKB-KW"/>
</dbReference>
<name>A0A552JVE3_9CHRO</name>
<dbReference type="AlphaFoldDB" id="A0A552JVE3"/>
<dbReference type="Proteomes" id="UP000320523">
    <property type="component" value="Unassembled WGS sequence"/>
</dbReference>
<dbReference type="GO" id="GO:0010436">
    <property type="term" value="F:carotenoid dioxygenase activity"/>
    <property type="evidence" value="ECO:0007669"/>
    <property type="project" value="TreeGrafter"/>
</dbReference>
<gene>
    <name evidence="6" type="ORF">EWV75_04635</name>
</gene>
<sequence length="700" mass="79460">MTEKPQNSSSNLPAGCPLIPESIMTANRCEHTDLNLEIIEGKLPEDLKGHFFLVAPVGTVDSGGLPFPDGDSLLNGDGMIYRLDFDCPGEAKITTRLAKPPDYYADKATFLKSQYQKYRFRNHGIVRFSYALGFRNELNTAFLVMPSGKEDVLDRLLVTYDGGRPYELDTETLEVVTPVGWNQEWQAEINKPKFPFKPILSTAHPAFDADTGEMFTVNYGRSIINFMETLPAILALEGLPEEVYQLVATIIGFFDAGIIQDILRFSIQLVQNIIQQNIDILARLIGENINDFVYLIRWDGTGYLERWKLLLPDGSPVRIKQTIHQIGVTKDYVILMDTSFITGIEQVLNNPLPKNKKIEETLRELLESRNLPNSSVYLVSRWDLKAGQHPAYSDKEVTVIAKKLVIPLPAAHFLVDYENPDGKITLHVAHIASWDVAEWIRKYDLSAYPPYDPISERVYSMEPNEMDISRLGRYVIDGNRGEVIQSNVIYSSPYTWGTGLYAYRDRLSSGRQPKRLDNIYWISFGLWQETMTKFLYDLYKDAPYRAVALEDLLDLAKQGVPSSLFRLHTLDDSLKIADSYQFPRGYIGSSPQFIPRHGSEDNSQGYIICTVFTPQNNEFWIFDGGNLAHGPLTKLGHQALNFGFSLHTAWLPKIGRRQGSYNVPVKSDFQQLVNDSSPDIQKLFEYEIYPYFPSDNGHLG</sequence>
<comment type="caution">
    <text evidence="6">The sequence shown here is derived from an EMBL/GenBank/DDBJ whole genome shotgun (WGS) entry which is preliminary data.</text>
</comment>
<dbReference type="EMBL" id="SFAT01000050">
    <property type="protein sequence ID" value="TRU99677.1"/>
    <property type="molecule type" value="Genomic_DNA"/>
</dbReference>
<dbReference type="PANTHER" id="PTHR10543:SF89">
    <property type="entry name" value="CAROTENOID 9,10(9',10')-CLEAVAGE DIOXYGENASE 1"/>
    <property type="match status" value="1"/>
</dbReference>
<organism evidence="6 7">
    <name type="scientific">Microcystis wesenbergii Mw_QC_S_20081001_S30D</name>
    <dbReference type="NCBI Taxonomy" id="2486245"/>
    <lineage>
        <taxon>Bacteria</taxon>
        <taxon>Bacillati</taxon>
        <taxon>Cyanobacteriota</taxon>
        <taxon>Cyanophyceae</taxon>
        <taxon>Oscillatoriophycideae</taxon>
        <taxon>Chroococcales</taxon>
        <taxon>Microcystaceae</taxon>
        <taxon>Microcystis</taxon>
    </lineage>
</organism>
<reference evidence="6 7" key="1">
    <citation type="submission" date="2019-01" db="EMBL/GenBank/DDBJ databases">
        <title>Coherence of Microcystis species and biogeography revealed through population genomics.</title>
        <authorList>
            <person name="Perez-Carrascal O.M."/>
            <person name="Terrat Y."/>
            <person name="Giani A."/>
            <person name="Fortin N."/>
            <person name="Tromas N."/>
            <person name="Shapiro B.J."/>
        </authorList>
    </citation>
    <scope>NUCLEOTIDE SEQUENCE [LARGE SCALE GENOMIC DNA]</scope>
    <source>
        <strain evidence="6">Mw_QC_S_20081001_S30D</strain>
    </source>
</reference>
<evidence type="ECO:0000256" key="2">
    <source>
        <dbReference type="ARBA" id="ARBA00022723"/>
    </source>
</evidence>
<comment type="similarity">
    <text evidence="1">Belongs to the carotenoid oxygenase family.</text>
</comment>
<evidence type="ECO:0000256" key="4">
    <source>
        <dbReference type="ARBA" id="ARBA00023004"/>
    </source>
</evidence>
<protein>
    <submittedName>
        <fullName evidence="6">Lignostilbene-alpha,beta-dioxygenase</fullName>
    </submittedName>
</protein>
<dbReference type="GO" id="GO:0016121">
    <property type="term" value="P:carotene catabolic process"/>
    <property type="evidence" value="ECO:0007669"/>
    <property type="project" value="TreeGrafter"/>
</dbReference>
<evidence type="ECO:0000313" key="7">
    <source>
        <dbReference type="Proteomes" id="UP000320523"/>
    </source>
</evidence>
<evidence type="ECO:0000313" key="6">
    <source>
        <dbReference type="EMBL" id="TRU99677.1"/>
    </source>
</evidence>
<accession>A0A552JVE3</accession>
<dbReference type="InterPro" id="IPR004294">
    <property type="entry name" value="Carotenoid_Oase"/>
</dbReference>
<keyword evidence="2 5" id="KW-0479">Metal-binding</keyword>
<evidence type="ECO:0000256" key="1">
    <source>
        <dbReference type="ARBA" id="ARBA00006787"/>
    </source>
</evidence>
<dbReference type="Pfam" id="PF03055">
    <property type="entry name" value="RPE65"/>
    <property type="match status" value="2"/>
</dbReference>
<keyword evidence="3" id="KW-0560">Oxidoreductase</keyword>
<comment type="cofactor">
    <cofactor evidence="5">
        <name>Fe(2+)</name>
        <dbReference type="ChEBI" id="CHEBI:29033"/>
    </cofactor>
    <text evidence="5">Binds 1 Fe(2+) ion per subunit.</text>
</comment>